<keyword evidence="1" id="KW-0732">Signal</keyword>
<comment type="caution">
    <text evidence="2">The sequence shown here is derived from an EMBL/GenBank/DDBJ whole genome shotgun (WGS) entry which is preliminary data.</text>
</comment>
<evidence type="ECO:0000256" key="1">
    <source>
        <dbReference type="SAM" id="SignalP"/>
    </source>
</evidence>
<protein>
    <recommendedName>
        <fullName evidence="4">Secreted protein</fullName>
    </recommendedName>
</protein>
<dbReference type="EMBL" id="JBANQN010000012">
    <property type="protein sequence ID" value="KAK6774574.1"/>
    <property type="molecule type" value="Genomic_DNA"/>
</dbReference>
<sequence length="111" mass="13089">MDQKPIMACLLLWQVTLRTLESEALHCDHLFLLEMKVSIGCRNGCLRPLHHLKFQIFVHISKTEEVYSYIMGRDETSKNEELIEMAVIRKWHHGHNRFIDSSHCNSKRTTL</sequence>
<feature type="signal peptide" evidence="1">
    <location>
        <begin position="1"/>
        <end position="22"/>
    </location>
</feature>
<feature type="chain" id="PRO_5042924914" description="Secreted protein" evidence="1">
    <location>
        <begin position="23"/>
        <end position="111"/>
    </location>
</feature>
<dbReference type="Proteomes" id="UP001371456">
    <property type="component" value="Unassembled WGS sequence"/>
</dbReference>
<evidence type="ECO:0000313" key="2">
    <source>
        <dbReference type="EMBL" id="KAK6774574.1"/>
    </source>
</evidence>
<reference evidence="2 3" key="1">
    <citation type="submission" date="2024-02" db="EMBL/GenBank/DDBJ databases">
        <title>de novo genome assembly of Solanum bulbocastanum strain 11H21.</title>
        <authorList>
            <person name="Hosaka A.J."/>
        </authorList>
    </citation>
    <scope>NUCLEOTIDE SEQUENCE [LARGE SCALE GENOMIC DNA]</scope>
    <source>
        <tissue evidence="2">Young leaves</tissue>
    </source>
</reference>
<evidence type="ECO:0000313" key="3">
    <source>
        <dbReference type="Proteomes" id="UP001371456"/>
    </source>
</evidence>
<accession>A0AAN8SVB3</accession>
<organism evidence="2 3">
    <name type="scientific">Solanum bulbocastanum</name>
    <name type="common">Wild potato</name>
    <dbReference type="NCBI Taxonomy" id="147425"/>
    <lineage>
        <taxon>Eukaryota</taxon>
        <taxon>Viridiplantae</taxon>
        <taxon>Streptophyta</taxon>
        <taxon>Embryophyta</taxon>
        <taxon>Tracheophyta</taxon>
        <taxon>Spermatophyta</taxon>
        <taxon>Magnoliopsida</taxon>
        <taxon>eudicotyledons</taxon>
        <taxon>Gunneridae</taxon>
        <taxon>Pentapetalae</taxon>
        <taxon>asterids</taxon>
        <taxon>lamiids</taxon>
        <taxon>Solanales</taxon>
        <taxon>Solanaceae</taxon>
        <taxon>Solanoideae</taxon>
        <taxon>Solaneae</taxon>
        <taxon>Solanum</taxon>
    </lineage>
</organism>
<name>A0AAN8SVB3_SOLBU</name>
<evidence type="ECO:0008006" key="4">
    <source>
        <dbReference type="Google" id="ProtNLM"/>
    </source>
</evidence>
<dbReference type="AlphaFoldDB" id="A0AAN8SVB3"/>
<keyword evidence="3" id="KW-1185">Reference proteome</keyword>
<proteinExistence type="predicted"/>
<gene>
    <name evidence="2" type="ORF">RDI58_029813</name>
</gene>